<dbReference type="GO" id="GO:0006355">
    <property type="term" value="P:regulation of DNA-templated transcription"/>
    <property type="evidence" value="ECO:0007669"/>
    <property type="project" value="InterPro"/>
</dbReference>
<dbReference type="InterPro" id="IPR016032">
    <property type="entry name" value="Sig_transdc_resp-reg_C-effctor"/>
</dbReference>
<dbReference type="SUPFAM" id="SSF48452">
    <property type="entry name" value="TPR-like"/>
    <property type="match status" value="1"/>
</dbReference>
<evidence type="ECO:0000313" key="2">
    <source>
        <dbReference type="EMBL" id="MBB5896306.1"/>
    </source>
</evidence>
<dbReference type="Proteomes" id="UP000585638">
    <property type="component" value="Unassembled WGS sequence"/>
</dbReference>
<protein>
    <submittedName>
        <fullName evidence="2">DNA-binding CsgD family transcriptional regulator</fullName>
    </submittedName>
</protein>
<organism evidence="2 3">
    <name type="scientific">Kutzneria kofuensis</name>
    <dbReference type="NCBI Taxonomy" id="103725"/>
    <lineage>
        <taxon>Bacteria</taxon>
        <taxon>Bacillati</taxon>
        <taxon>Actinomycetota</taxon>
        <taxon>Actinomycetes</taxon>
        <taxon>Pseudonocardiales</taxon>
        <taxon>Pseudonocardiaceae</taxon>
        <taxon>Kutzneria</taxon>
    </lineage>
</organism>
<dbReference type="EMBL" id="JACHIR010000001">
    <property type="protein sequence ID" value="MBB5896306.1"/>
    <property type="molecule type" value="Genomic_DNA"/>
</dbReference>
<proteinExistence type="predicted"/>
<accession>A0A7W9KPF9</accession>
<dbReference type="Gene3D" id="1.25.40.10">
    <property type="entry name" value="Tetratricopeptide repeat domain"/>
    <property type="match status" value="1"/>
</dbReference>
<dbReference type="SUPFAM" id="SSF52540">
    <property type="entry name" value="P-loop containing nucleoside triphosphate hydrolases"/>
    <property type="match status" value="1"/>
</dbReference>
<reference evidence="2 3" key="1">
    <citation type="submission" date="2020-08" db="EMBL/GenBank/DDBJ databases">
        <title>Sequencing the genomes of 1000 actinobacteria strains.</title>
        <authorList>
            <person name="Klenk H.-P."/>
        </authorList>
    </citation>
    <scope>NUCLEOTIDE SEQUENCE [LARGE SCALE GENOMIC DNA]</scope>
    <source>
        <strain evidence="2 3">DSM 43851</strain>
    </source>
</reference>
<dbReference type="RefSeq" id="WP_184867983.1">
    <property type="nucleotide sequence ID" value="NZ_JACHIR010000001.1"/>
</dbReference>
<gene>
    <name evidence="2" type="ORF">BJ998_007502</name>
</gene>
<name>A0A7W9KPF9_9PSEU</name>
<evidence type="ECO:0000259" key="1">
    <source>
        <dbReference type="SMART" id="SM00421"/>
    </source>
</evidence>
<dbReference type="GO" id="GO:0003677">
    <property type="term" value="F:DNA binding"/>
    <property type="evidence" value="ECO:0007669"/>
    <property type="project" value="UniProtKB-KW"/>
</dbReference>
<dbReference type="Gene3D" id="1.10.10.10">
    <property type="entry name" value="Winged helix-like DNA-binding domain superfamily/Winged helix DNA-binding domain"/>
    <property type="match status" value="1"/>
</dbReference>
<dbReference type="SMART" id="SM00421">
    <property type="entry name" value="HTH_LUXR"/>
    <property type="match status" value="1"/>
</dbReference>
<dbReference type="InterPro" id="IPR011990">
    <property type="entry name" value="TPR-like_helical_dom_sf"/>
</dbReference>
<dbReference type="InterPro" id="IPR036388">
    <property type="entry name" value="WH-like_DNA-bd_sf"/>
</dbReference>
<keyword evidence="2" id="KW-0238">DNA-binding</keyword>
<evidence type="ECO:0000313" key="3">
    <source>
        <dbReference type="Proteomes" id="UP000585638"/>
    </source>
</evidence>
<comment type="caution">
    <text evidence="2">The sequence shown here is derived from an EMBL/GenBank/DDBJ whole genome shotgun (WGS) entry which is preliminary data.</text>
</comment>
<feature type="domain" description="HTH luxR-type" evidence="1">
    <location>
        <begin position="794"/>
        <end position="851"/>
    </location>
</feature>
<dbReference type="InterPro" id="IPR027417">
    <property type="entry name" value="P-loop_NTPase"/>
</dbReference>
<keyword evidence="3" id="KW-1185">Reference proteome</keyword>
<sequence length="858" mass="93128">MTRPLGPPLIAMVGPCGIGLSTTLDEIRAALHERGAHVVTMQFTRNSSDLPGPLGAPRLPAASELLAKDNAALLVDDAQWVDGETLGRLESLVRKLVGTRARCVCAIRLTAPPAPGSAGQAVLSQLVHEGLAEIVHLRPLGDAELAALMSERFGAKPSPELVRHLRRLTRNRPKALTTALEAYQRSNAIRVVDRHAYLAHPDVTPALPDNHELPLYVRRMGNAAWTVAKAMAVLNPLGDAAVRLAAETTGLTESEVDAALDLLRSQGILRHLAGTGRWVFRLPLVEAVLIDQLGPYERRRLAQAAVTAVWDGRARCEDPDYLADQLVNAGRMVDGERARTELLARVRETNGAGRVETWLRAAADLTPDRAQRAAILLEHAGVCAVRGKVAECLETTHTLLHDLPDQLPPDLLQDVHLAHVTALHATGDFATTEQIACGEWWPWAGRPVERVVTRAAALSLLGRWQQARDLLAGTEHVWRGCPTAVHHATVLGSLAGLWLGDRDQFDRGLAALCECGADDRRRQRQMTHYVGALLAIGDRQGAERLLAEDSRPPEWSRLAEQAVLAARRGRFDAAVEFTRTRIVRGPSFGYGPVAVAMVQAAAVIHLARGRITRARELLAGGRSTHPVLPHVLAGPEAWIATMLGEHQRARATVREALDTADRDGVLAGTDELWFAAFKLAHAEGDLADARSCLHRAEAVVDGLGTVRAEIYRLLIRAALEPGSGFGAEALRLARELSEPLQLVTTIEHVVQVDAAEPHLLTEAYEILGGLDALLLRAWSRTLMRKHNIAVPGRQSTVAENERLLAVLVAEGLGNKQLATVLRASEKSVEGRLSRLFSRTGYRSRVELAVAILNGEFEV</sequence>
<dbReference type="InterPro" id="IPR000792">
    <property type="entry name" value="Tscrpt_reg_LuxR_C"/>
</dbReference>
<dbReference type="AlphaFoldDB" id="A0A7W9KPF9"/>
<dbReference type="SUPFAM" id="SSF46894">
    <property type="entry name" value="C-terminal effector domain of the bipartite response regulators"/>
    <property type="match status" value="1"/>
</dbReference>